<name>A0A941EUA4_9ACTN</name>
<proteinExistence type="predicted"/>
<dbReference type="Proteomes" id="UP000675781">
    <property type="component" value="Unassembled WGS sequence"/>
</dbReference>
<accession>A0A941EUA4</accession>
<dbReference type="EMBL" id="JAGSOG010000149">
    <property type="protein sequence ID" value="MBR7836583.1"/>
    <property type="molecule type" value="Genomic_DNA"/>
</dbReference>
<protein>
    <submittedName>
        <fullName evidence="1">DUF3263 domain-containing protein</fullName>
    </submittedName>
</protein>
<comment type="caution">
    <text evidence="1">The sequence shown here is derived from an EMBL/GenBank/DDBJ whole genome shotgun (WGS) entry which is preliminary data.</text>
</comment>
<dbReference type="InterPro" id="IPR021678">
    <property type="entry name" value="DUF3263"/>
</dbReference>
<organism evidence="1 2">
    <name type="scientific">Actinospica durhamensis</name>
    <dbReference type="NCBI Taxonomy" id="1508375"/>
    <lineage>
        <taxon>Bacteria</taxon>
        <taxon>Bacillati</taxon>
        <taxon>Actinomycetota</taxon>
        <taxon>Actinomycetes</taxon>
        <taxon>Catenulisporales</taxon>
        <taxon>Actinospicaceae</taxon>
        <taxon>Actinospica</taxon>
    </lineage>
</organism>
<dbReference type="Pfam" id="PF11662">
    <property type="entry name" value="DUF3263"/>
    <property type="match status" value="1"/>
</dbReference>
<keyword evidence="2" id="KW-1185">Reference proteome</keyword>
<gene>
    <name evidence="1" type="ORF">KDL01_25110</name>
</gene>
<evidence type="ECO:0000313" key="2">
    <source>
        <dbReference type="Proteomes" id="UP000675781"/>
    </source>
</evidence>
<evidence type="ECO:0000313" key="1">
    <source>
        <dbReference type="EMBL" id="MBR7836583.1"/>
    </source>
</evidence>
<sequence>MRRWKHAGEKEEAIRASFELSATRYYQILNALLDDPAALAYRPALVTRLRRIRDARREARG</sequence>
<dbReference type="AlphaFoldDB" id="A0A941EUA4"/>
<reference evidence="1" key="1">
    <citation type="submission" date="2021-04" db="EMBL/GenBank/DDBJ databases">
        <title>Genome based classification of Actinospica acidithermotolerans sp. nov., an actinobacterium isolated from an Indonesian hot spring.</title>
        <authorList>
            <person name="Kusuma A.B."/>
            <person name="Putra K.E."/>
            <person name="Nafisah S."/>
            <person name="Loh J."/>
            <person name="Nouioui I."/>
            <person name="Goodfellow M."/>
        </authorList>
    </citation>
    <scope>NUCLEOTIDE SEQUENCE</scope>
    <source>
        <strain evidence="1">CSCA 57</strain>
    </source>
</reference>